<dbReference type="RefSeq" id="WP_190885847.1">
    <property type="nucleotide sequence ID" value="NZ_JACWZY010000003.1"/>
</dbReference>
<gene>
    <name evidence="1" type="ORF">IC229_05020</name>
</gene>
<proteinExistence type="predicted"/>
<evidence type="ECO:0000313" key="1">
    <source>
        <dbReference type="EMBL" id="MBD2699985.1"/>
    </source>
</evidence>
<reference evidence="1" key="1">
    <citation type="submission" date="2020-09" db="EMBL/GenBank/DDBJ databases">
        <authorList>
            <person name="Kim M.K."/>
        </authorList>
    </citation>
    <scope>NUCLEOTIDE SEQUENCE</scope>
    <source>
        <strain evidence="1">BT702</strain>
    </source>
</reference>
<accession>A0A926XUJ9</accession>
<protein>
    <submittedName>
        <fullName evidence="1">Uncharacterized protein</fullName>
    </submittedName>
</protein>
<name>A0A926XUJ9_9BACT</name>
<comment type="caution">
    <text evidence="1">The sequence shown here is derived from an EMBL/GenBank/DDBJ whole genome shotgun (WGS) entry which is preliminary data.</text>
</comment>
<organism evidence="1 2">
    <name type="scientific">Spirosoma profusum</name>
    <dbReference type="NCBI Taxonomy" id="2771354"/>
    <lineage>
        <taxon>Bacteria</taxon>
        <taxon>Pseudomonadati</taxon>
        <taxon>Bacteroidota</taxon>
        <taxon>Cytophagia</taxon>
        <taxon>Cytophagales</taxon>
        <taxon>Cytophagaceae</taxon>
        <taxon>Spirosoma</taxon>
    </lineage>
</organism>
<keyword evidence="2" id="KW-1185">Reference proteome</keyword>
<evidence type="ECO:0000313" key="2">
    <source>
        <dbReference type="Proteomes" id="UP000598820"/>
    </source>
</evidence>
<dbReference type="Proteomes" id="UP000598820">
    <property type="component" value="Unassembled WGS sequence"/>
</dbReference>
<dbReference type="AlphaFoldDB" id="A0A926XUJ9"/>
<dbReference type="EMBL" id="JACWZY010000003">
    <property type="protein sequence ID" value="MBD2699985.1"/>
    <property type="molecule type" value="Genomic_DNA"/>
</dbReference>
<sequence length="48" mass="5613">MGPLPDQSVVEPADIELNAFQPEAYEVYMHNPLNYTEVEHLQQWVRTL</sequence>